<name>A0ABT5G3Z7_9ACTN</name>
<keyword evidence="1" id="KW-1133">Transmembrane helix</keyword>
<feature type="transmembrane region" description="Helical" evidence="1">
    <location>
        <begin position="20"/>
        <end position="44"/>
    </location>
</feature>
<evidence type="ECO:0000313" key="2">
    <source>
        <dbReference type="EMBL" id="MDC2959528.1"/>
    </source>
</evidence>
<dbReference type="EMBL" id="JAQOSK010000017">
    <property type="protein sequence ID" value="MDC2959528.1"/>
    <property type="molecule type" value="Genomic_DNA"/>
</dbReference>
<reference evidence="2 3" key="1">
    <citation type="journal article" date="2015" name="Int. J. Syst. Evol. Microbiol.">
        <title>Streptomyces gilvifuscus sp. nov., an actinomycete that produces antibacterial compounds isolated from soil.</title>
        <authorList>
            <person name="Nguyen T.M."/>
            <person name="Kim J."/>
        </authorList>
    </citation>
    <scope>NUCLEOTIDE SEQUENCE [LARGE SCALE GENOMIC DNA]</scope>
    <source>
        <strain evidence="2 3">T113</strain>
    </source>
</reference>
<sequence>MEDAVDGPSVLAGRPVVAPVGWVEALFMLSWVALLGGLCLLVAVDYRNFGLWVYDYLDRKSTVTTRPRMTPDRLRFVAGVMAAVFLCLLLYLLGGVVMSAGAGGHS</sequence>
<proteinExistence type="predicted"/>
<gene>
    <name evidence="2" type="ORF">PO587_34390</name>
</gene>
<comment type="caution">
    <text evidence="2">The sequence shown here is derived from an EMBL/GenBank/DDBJ whole genome shotgun (WGS) entry which is preliminary data.</text>
</comment>
<keyword evidence="1" id="KW-0812">Transmembrane</keyword>
<feature type="transmembrane region" description="Helical" evidence="1">
    <location>
        <begin position="76"/>
        <end position="100"/>
    </location>
</feature>
<dbReference type="Proteomes" id="UP001221328">
    <property type="component" value="Unassembled WGS sequence"/>
</dbReference>
<evidence type="ECO:0000256" key="1">
    <source>
        <dbReference type="SAM" id="Phobius"/>
    </source>
</evidence>
<dbReference type="RefSeq" id="WP_272177923.1">
    <property type="nucleotide sequence ID" value="NZ_JAQOSK010000017.1"/>
</dbReference>
<keyword evidence="3" id="KW-1185">Reference proteome</keyword>
<protein>
    <submittedName>
        <fullName evidence="2">Uncharacterized protein</fullName>
    </submittedName>
</protein>
<organism evidence="2 3">
    <name type="scientific">Streptomyces gilvifuscus</name>
    <dbReference type="NCBI Taxonomy" id="1550617"/>
    <lineage>
        <taxon>Bacteria</taxon>
        <taxon>Bacillati</taxon>
        <taxon>Actinomycetota</taxon>
        <taxon>Actinomycetes</taxon>
        <taxon>Kitasatosporales</taxon>
        <taxon>Streptomycetaceae</taxon>
        <taxon>Streptomyces</taxon>
    </lineage>
</organism>
<keyword evidence="1" id="KW-0472">Membrane</keyword>
<evidence type="ECO:0000313" key="3">
    <source>
        <dbReference type="Proteomes" id="UP001221328"/>
    </source>
</evidence>
<accession>A0ABT5G3Z7</accession>